<feature type="region of interest" description="Disordered" evidence="2">
    <location>
        <begin position="420"/>
        <end position="443"/>
    </location>
</feature>
<evidence type="ECO:0000313" key="4">
    <source>
        <dbReference type="EMBL" id="KAF0976630.1"/>
    </source>
</evidence>
<dbReference type="VEuPathDB" id="AmoebaDB:NfTy_082900"/>
<keyword evidence="5" id="KW-1185">Reference proteome</keyword>
<evidence type="ECO:0000313" key="5">
    <source>
        <dbReference type="Proteomes" id="UP000444721"/>
    </source>
</evidence>
<dbReference type="SUPFAM" id="SSF48452">
    <property type="entry name" value="TPR-like"/>
    <property type="match status" value="3"/>
</dbReference>
<dbReference type="VEuPathDB" id="AmoebaDB:NF0128350"/>
<accession>A0A6A5BN57</accession>
<keyword evidence="1" id="KW-0677">Repeat</keyword>
<dbReference type="InterPro" id="IPR011990">
    <property type="entry name" value="TPR-like_helical_dom_sf"/>
</dbReference>
<feature type="compositionally biased region" description="Polar residues" evidence="2">
    <location>
        <begin position="25"/>
        <end position="42"/>
    </location>
</feature>
<feature type="region of interest" description="Disordered" evidence="2">
    <location>
        <begin position="25"/>
        <end position="56"/>
    </location>
</feature>
<gene>
    <name evidence="4" type="ORF">FDP41_004529</name>
    <name evidence="3" type="ORF">FDP41_004603</name>
</gene>
<dbReference type="VEuPathDB" id="AmoebaDB:FDP41_004603"/>
<evidence type="ECO:0000313" key="3">
    <source>
        <dbReference type="EMBL" id="KAF0976376.1"/>
    </source>
</evidence>
<sequence>MPSSDKAFHHIVYSETNHKVEVTAVGNSKTSSKKQNSGTFKQPTKHDTNVAGSTRSDRTIPLQTTSFQSSHKSLVAANNNHVWDQCYAHCLPPLSHQIQSLPLIPSCIKDELGLPSSQKSLCHSLNRIGNPSCISDGTTQCRELDLNSGFNGTSSSLSHSFFSYANSQIAASSQNNMQLYNRYDPWNEKVNGFYHTHISGNITSQNTQAFSLSLHTPQLSTYSNMAQPLQFSNSYCVQDDSKCLDGNHQGHIETHSNESQQLESFFNKQPTPSHVNQTIHVQSQEPLSSLSWLSRNDSTVDSLSKSLQTSLTVSTVPLQAVNDIEVTYPPNMTNNCSISFSSKQGFAHTRASSSDQVDLITEGNWHEPYEKAIQNPSINVHPNGYSSVPNSPSKHRRMGSNSTIQNPASLNLNLNLVHNTTDIGAEGNNGPTSPSKKESSDDKVALKEFQNLLKNYEPLGYERAKSLTMNYLNDPKCSLERHMHWRVHMELADLAKRENLLEQARLEFCTVNKMQPNASQGWLEYAKLEEESGNNEKCGRLLLEGLDKCKHNESLLIKAIKHFEQNDDLQTSRSILGRLKGQKPETCWKILLEGALLESRAGNVNVARKVFKYLMKNVHRHGPIYYEAYKLEEKCEQFDQALNIVEQGLIANPRYGPLWFAALRLYERKLDRAVDMESKEQCLTEVRQCISRAAKSISKELKWKVYFELAQFEERASHLQLSRKAYSKSAIKALENLRWKVWLAGSRTELNAGNIEISRMLLNRALQEVPSKTKAVVLIECARLEEFCNHLDKARDFLNRAKQEAKHEWKVFLESILLEMRAGNIEQATCEALEALQIHRGTGRLWAILIQLHHMKGNIVECCRVFKEALEEVPKSGEVWCEGARIALNPLSPKFSLEKAKRCLDFAIKFTPQYGDSFIEYLRLELLTRGPSIPNSAAAPVSTTNSNEAQEHIENMCVNADPNYGPLWFHCKSHPLDSTRQVLRRAKEMLMSELAQQKETYQHAIMTRHSKKTKFLEGDKSREIRTFITGLCSLNQMYNNHNLSFEMRKKYIYLNEISV</sequence>
<dbReference type="InterPro" id="IPR045075">
    <property type="entry name" value="Syf1-like"/>
</dbReference>
<dbReference type="VEuPathDB" id="AmoebaDB:FDP41_004529"/>
<evidence type="ECO:0000256" key="2">
    <source>
        <dbReference type="SAM" id="MobiDB-lite"/>
    </source>
</evidence>
<evidence type="ECO:0000256" key="1">
    <source>
        <dbReference type="ARBA" id="ARBA00022737"/>
    </source>
</evidence>
<name>A0A6A5BN57_NAEFO</name>
<dbReference type="OrthoDB" id="440128at2759"/>
<feature type="region of interest" description="Disordered" evidence="2">
    <location>
        <begin position="388"/>
        <end position="407"/>
    </location>
</feature>
<dbReference type="GO" id="GO:0000398">
    <property type="term" value="P:mRNA splicing, via spliceosome"/>
    <property type="evidence" value="ECO:0007669"/>
    <property type="project" value="InterPro"/>
</dbReference>
<dbReference type="PANTHER" id="PTHR11246">
    <property type="entry name" value="PRE-MRNA SPLICING FACTOR"/>
    <property type="match status" value="1"/>
</dbReference>
<proteinExistence type="predicted"/>
<dbReference type="PANTHER" id="PTHR11246:SF20">
    <property type="entry name" value="TPR-CONTAINING PROTEIN DDB_G0280363"/>
    <property type="match status" value="1"/>
</dbReference>
<dbReference type="RefSeq" id="XP_044561343.1">
    <property type="nucleotide sequence ID" value="XM_044707953.1"/>
</dbReference>
<dbReference type="EMBL" id="VFQX01000038">
    <property type="protein sequence ID" value="KAF0976376.1"/>
    <property type="molecule type" value="Genomic_DNA"/>
</dbReference>
<dbReference type="Proteomes" id="UP000444721">
    <property type="component" value="Unassembled WGS sequence"/>
</dbReference>
<dbReference type="SMART" id="SM00386">
    <property type="entry name" value="HAT"/>
    <property type="match status" value="8"/>
</dbReference>
<dbReference type="GeneID" id="68111747"/>
<reference evidence="3 5" key="1">
    <citation type="journal article" date="2019" name="Sci. Rep.">
        <title>Nanopore sequencing improves the draft genome of the human pathogenic amoeba Naegleria fowleri.</title>
        <authorList>
            <person name="Liechti N."/>
            <person name="Schurch N."/>
            <person name="Bruggmann R."/>
            <person name="Wittwer M."/>
        </authorList>
    </citation>
    <scope>NUCLEOTIDE SEQUENCE [LARGE SCALE GENOMIC DNA]</scope>
    <source>
        <strain evidence="3 5">ATCC 30894</strain>
    </source>
</reference>
<dbReference type="EMBL" id="VFQX01000037">
    <property type="protein sequence ID" value="KAF0976630.1"/>
    <property type="molecule type" value="Genomic_DNA"/>
</dbReference>
<dbReference type="AlphaFoldDB" id="A0A6A5BN57"/>
<protein>
    <recommendedName>
        <fullName evidence="6">Suppressor of forked domain-containing protein</fullName>
    </recommendedName>
</protein>
<comment type="caution">
    <text evidence="3">The sequence shown here is derived from an EMBL/GenBank/DDBJ whole genome shotgun (WGS) entry which is preliminary data.</text>
</comment>
<dbReference type="Gene3D" id="1.25.40.10">
    <property type="entry name" value="Tetratricopeptide repeat domain"/>
    <property type="match status" value="2"/>
</dbReference>
<organism evidence="3 5">
    <name type="scientific">Naegleria fowleri</name>
    <name type="common">Brain eating amoeba</name>
    <dbReference type="NCBI Taxonomy" id="5763"/>
    <lineage>
        <taxon>Eukaryota</taxon>
        <taxon>Discoba</taxon>
        <taxon>Heterolobosea</taxon>
        <taxon>Tetramitia</taxon>
        <taxon>Eutetramitia</taxon>
        <taxon>Vahlkampfiidae</taxon>
        <taxon>Naegleria</taxon>
    </lineage>
</organism>
<evidence type="ECO:0008006" key="6">
    <source>
        <dbReference type="Google" id="ProtNLM"/>
    </source>
</evidence>
<dbReference type="InterPro" id="IPR003107">
    <property type="entry name" value="HAT"/>
</dbReference>